<reference evidence="1" key="1">
    <citation type="submission" date="2014-09" db="EMBL/GenBank/DDBJ databases">
        <title>Draft genome sequence of an oleaginous Mucoromycotina fungus Mucor ambiguus NBRC6742.</title>
        <authorList>
            <person name="Takeda I."/>
            <person name="Yamane N."/>
            <person name="Morita T."/>
            <person name="Tamano K."/>
            <person name="Machida M."/>
            <person name="Baker S."/>
            <person name="Koike H."/>
        </authorList>
    </citation>
    <scope>NUCLEOTIDE SEQUENCE</scope>
    <source>
        <strain evidence="1">NBRC 6742</strain>
    </source>
</reference>
<evidence type="ECO:0000313" key="1">
    <source>
        <dbReference type="EMBL" id="GAN10137.1"/>
    </source>
</evidence>
<dbReference type="AlphaFoldDB" id="A0A0C9N280"/>
<keyword evidence="2" id="KW-1185">Reference proteome</keyword>
<dbReference type="Proteomes" id="UP000053815">
    <property type="component" value="Unassembled WGS sequence"/>
</dbReference>
<accession>A0A0C9N280</accession>
<protein>
    <submittedName>
        <fullName evidence="1">Uncharacterized protein</fullName>
    </submittedName>
</protein>
<name>A0A0C9N280_9FUNG</name>
<dbReference type="EMBL" id="DF836613">
    <property type="protein sequence ID" value="GAN10137.1"/>
    <property type="molecule type" value="Genomic_DNA"/>
</dbReference>
<evidence type="ECO:0000313" key="2">
    <source>
        <dbReference type="Proteomes" id="UP000053815"/>
    </source>
</evidence>
<gene>
    <name evidence="1" type="ORF">MAM1_0324d09674</name>
</gene>
<dbReference type="OrthoDB" id="2201647at2759"/>
<proteinExistence type="predicted"/>
<organism evidence="1">
    <name type="scientific">Mucor ambiguus</name>
    <dbReference type="NCBI Taxonomy" id="91626"/>
    <lineage>
        <taxon>Eukaryota</taxon>
        <taxon>Fungi</taxon>
        <taxon>Fungi incertae sedis</taxon>
        <taxon>Mucoromycota</taxon>
        <taxon>Mucoromycotina</taxon>
        <taxon>Mucoromycetes</taxon>
        <taxon>Mucorales</taxon>
        <taxon>Mucorineae</taxon>
        <taxon>Mucoraceae</taxon>
        <taxon>Mucor</taxon>
    </lineage>
</organism>
<sequence>MISCNILAEAHKQLSVLKYQLIAMKLAVLSVLALVFMLNTFVLAQDHWICTCFTPKYDRGCCAEVGYQMMVDGNVCDIDRKDVASKEKFKQCCYGIGGKIKCK</sequence>